<keyword evidence="6" id="KW-0575">Peroxidase</keyword>
<dbReference type="InterPro" id="IPR037944">
    <property type="entry name" value="PRX5-like"/>
</dbReference>
<dbReference type="InterPro" id="IPR016024">
    <property type="entry name" value="ARM-type_fold"/>
</dbReference>
<feature type="region of interest" description="Disordered" evidence="14">
    <location>
        <begin position="1"/>
        <end position="51"/>
    </location>
</feature>
<keyword evidence="15" id="KW-0812">Transmembrane</keyword>
<dbReference type="GO" id="GO:0006417">
    <property type="term" value="P:regulation of translation"/>
    <property type="evidence" value="ECO:0007669"/>
    <property type="project" value="UniProtKB-KW"/>
</dbReference>
<comment type="caution">
    <text evidence="18">The sequence shown here is derived from an EMBL/GenBank/DDBJ whole genome shotgun (WGS) entry which is preliminary data.</text>
</comment>
<accession>A0ABD0U8B6</accession>
<dbReference type="PROSITE" id="PS51352">
    <property type="entry name" value="THIOREDOXIN_2"/>
    <property type="match status" value="1"/>
</dbReference>
<comment type="similarity">
    <text evidence="3">Belongs to the CWC22 family.</text>
</comment>
<dbReference type="InterPro" id="IPR050781">
    <property type="entry name" value="CWC22_splicing_factor"/>
</dbReference>
<evidence type="ECO:0000256" key="4">
    <source>
        <dbReference type="ARBA" id="ARBA00010505"/>
    </source>
</evidence>
<dbReference type="EMBL" id="JANQDX010000018">
    <property type="protein sequence ID" value="KAL0906522.1"/>
    <property type="molecule type" value="Genomic_DNA"/>
</dbReference>
<dbReference type="Pfam" id="PF08534">
    <property type="entry name" value="Redoxin"/>
    <property type="match status" value="1"/>
</dbReference>
<dbReference type="InterPro" id="IPR036249">
    <property type="entry name" value="Thioredoxin-like_sf"/>
</dbReference>
<evidence type="ECO:0000256" key="6">
    <source>
        <dbReference type="ARBA" id="ARBA00022559"/>
    </source>
</evidence>
<dbReference type="SUPFAM" id="SSF48371">
    <property type="entry name" value="ARM repeat"/>
    <property type="match status" value="2"/>
</dbReference>
<evidence type="ECO:0000259" key="17">
    <source>
        <dbReference type="PROSITE" id="PS51366"/>
    </source>
</evidence>
<evidence type="ECO:0000256" key="12">
    <source>
        <dbReference type="ARBA" id="ARBA00031688"/>
    </source>
</evidence>
<dbReference type="InterPro" id="IPR013766">
    <property type="entry name" value="Thioredoxin_domain"/>
</dbReference>
<evidence type="ECO:0000256" key="7">
    <source>
        <dbReference type="ARBA" id="ARBA00022845"/>
    </source>
</evidence>
<dbReference type="Gene3D" id="3.40.30.10">
    <property type="entry name" value="Glutaredoxin"/>
    <property type="match status" value="1"/>
</dbReference>
<feature type="compositionally biased region" description="Basic and acidic residues" evidence="14">
    <location>
        <begin position="42"/>
        <end position="51"/>
    </location>
</feature>
<keyword evidence="11" id="KW-0676">Redox-active center</keyword>
<dbReference type="InterPro" id="IPR003890">
    <property type="entry name" value="MIF4G-like_typ-3"/>
</dbReference>
<evidence type="ECO:0000256" key="8">
    <source>
        <dbReference type="ARBA" id="ARBA00022862"/>
    </source>
</evidence>
<feature type="active site" description="Cysteine sulfenic acid (-SOH) intermediate" evidence="13">
    <location>
        <position position="776"/>
    </location>
</feature>
<keyword evidence="15" id="KW-0472">Membrane</keyword>
<dbReference type="SMART" id="SM00543">
    <property type="entry name" value="MIF4G"/>
    <property type="match status" value="1"/>
</dbReference>
<keyword evidence="10" id="KW-0539">Nucleus</keyword>
<dbReference type="FunFam" id="1.25.40.180:FF:000043">
    <property type="entry name" value="MIF4G domain-containing protein / MA3 domain-containing protein"/>
    <property type="match status" value="1"/>
</dbReference>
<evidence type="ECO:0000256" key="15">
    <source>
        <dbReference type="SAM" id="Phobius"/>
    </source>
</evidence>
<evidence type="ECO:0000256" key="10">
    <source>
        <dbReference type="ARBA" id="ARBA00023242"/>
    </source>
</evidence>
<sequence length="1314" mass="149180">MEEAKEKKKQFLNSKPTPKGIAIAKKDKGKNRSSVSVFSENNKMEKGLERRPKSKFHEYLKMEMTKGVISAEEDLEMERKLAKKLKLKKRKLGGLHDGLDLLIEGITSELGGEFDGFSAAEYDYDQNGLKVEMGKRKLEELSAGNEADESEKEVKIIIEGKKHKRRKISKAFVKQLEEHFPVDDTIAAAEYRDVSIAEPPHEKLKPDATVKYIAPHLRASTMCESEEHAQIRRRVRGFLNKLSESNVESIAGDVAAIFQSVTRSVGCQIVGMEIVASCVGGPRGNEQYAAVFAAFVAGMACLVGIDFSAKLLASIAGSFEDEYRKGDSLSLRNLTLLLCHLYIFGVCASDILFDLLDVLNKRLTELDVSTILTMLQCCGMKLRGDDPISMKCFVVTIQNRVNELKSDKSIKEGEPRINSKRMEFMLETICDIKSNKKRSKEDPAHHMRIKKWLQKLRVEDVLLRGLTWSKLLDPQKKGQWWHSGEINSTKVDFEEVATTVNKEVQEAQKLVQLAAAQRMNTDARRAIFCIIMSAEDYIDSFEKILRLDLSGKKDREIMRVLIDCCLQEKVFNKYYTVLASKFCSHDKNHKFTLQYCIWDHLKEIDSMELIRLMNLARFISEMLSSFSLSLSLLKTVNLMDPLQLTPKRIIHFRILFEELFDNTDALIWNVFTRAAAAPELESLRNSLLFFIKQYVVTANSEKALSQKFRIAKKALDNAAGVLIKGMAPIAVGDTIPDGTLPSFDENDQIQQLSIHSIAAGKKIVLIGVPGAFTPTCSMQHVPGFITSAEELKSKGVDEILVISVNDPFVMKAWAKTYTDNKHVKFLADGSANYTKALGLELDLSEKGLGLRSRRYAILVEDLKVKVANIEEGGAFTVSGADEILNDILFDLLDVLNKRLTELDVSTILTMLQCCGMKLRGDDPISMKCFVVTIQNRVNELKSDKSIKEGEPRINSKRMEFMLETICDIKSNKKRSKEDPAHHMRIKKWLQKLRVEDVLLRGLTWSKLLDPQKKGQWWHSGEINSTKVDFEEVATTVNKEVQEAQKLVQLAAAQRMNTDARRAIFCIIMSAEDYIDSFEKILRLDLSGKKDREIMRVLIDCCLQEKVFNKYYTVLASKFCSHDKNHKFTLQYCIWDHLKEIDSMELIRLMNLARFISEMLSSFSLSLSLLKTVDLMDPLQLTPKRIIHFRILFEELFDNTDALIWNVFTRVAAAPELESLRNSLLFFIKQYVVTANSEKALSQKFRIAKKALYNAAGVLMFLMFCLSIKNCFMFVFLHLKKRYAILVEDLKVKVANIEEGGAFTVSGAVEILKSL</sequence>
<evidence type="ECO:0000256" key="3">
    <source>
        <dbReference type="ARBA" id="ARBA00006856"/>
    </source>
</evidence>
<evidence type="ECO:0000259" key="16">
    <source>
        <dbReference type="PROSITE" id="PS51352"/>
    </source>
</evidence>
<gene>
    <name evidence="18" type="ORF">M5K25_025023</name>
</gene>
<protein>
    <recommendedName>
        <fullName evidence="5">glutaredoxin-dependent peroxiredoxin</fullName>
        <ecNumber evidence="5">1.11.1.25</ecNumber>
    </recommendedName>
    <alternativeName>
        <fullName evidence="12">Glutaredoxin-dependent peroxiredoxin</fullName>
    </alternativeName>
</protein>
<evidence type="ECO:0000256" key="9">
    <source>
        <dbReference type="ARBA" id="ARBA00023002"/>
    </source>
</evidence>
<evidence type="ECO:0000256" key="5">
    <source>
        <dbReference type="ARBA" id="ARBA00013016"/>
    </source>
</evidence>
<dbReference type="InterPro" id="IPR013740">
    <property type="entry name" value="Redoxin"/>
</dbReference>
<evidence type="ECO:0000256" key="14">
    <source>
        <dbReference type="SAM" id="MobiDB-lite"/>
    </source>
</evidence>
<dbReference type="SMART" id="SM00544">
    <property type="entry name" value="MA3"/>
    <property type="match status" value="2"/>
</dbReference>
<keyword evidence="7" id="KW-0810">Translation regulation</keyword>
<dbReference type="FunFam" id="3.40.30.10:FF:000020">
    <property type="entry name" value="Peroxiredoxin"/>
    <property type="match status" value="1"/>
</dbReference>
<comment type="similarity">
    <text evidence="4">Belongs to the peroxiredoxin family. Prx5 subfamily.</text>
</comment>
<dbReference type="GO" id="GO:0005730">
    <property type="term" value="C:nucleolus"/>
    <property type="evidence" value="ECO:0007669"/>
    <property type="project" value="UniProtKB-SubCell"/>
</dbReference>
<dbReference type="InterPro" id="IPR003891">
    <property type="entry name" value="Initiation_fac_eIF4g_MI"/>
</dbReference>
<proteinExistence type="inferred from homology"/>
<dbReference type="EC" id="1.11.1.25" evidence="5"/>
<reference evidence="18 19" key="1">
    <citation type="journal article" date="2024" name="Plant Biotechnol. J.">
        <title>Dendrobium thyrsiflorum genome and its molecular insights into genes involved in important horticultural traits.</title>
        <authorList>
            <person name="Chen B."/>
            <person name="Wang J.Y."/>
            <person name="Zheng P.J."/>
            <person name="Li K.L."/>
            <person name="Liang Y.M."/>
            <person name="Chen X.F."/>
            <person name="Zhang C."/>
            <person name="Zhao X."/>
            <person name="He X."/>
            <person name="Zhang G.Q."/>
            <person name="Liu Z.J."/>
            <person name="Xu Q."/>
        </authorList>
    </citation>
    <scope>NUCLEOTIDE SEQUENCE [LARGE SCALE GENOMIC DNA]</scope>
    <source>
        <strain evidence="18">GZMU011</strain>
    </source>
</reference>
<dbReference type="Pfam" id="PF02847">
    <property type="entry name" value="MA3"/>
    <property type="match status" value="2"/>
</dbReference>
<feature type="domain" description="MI" evidence="17">
    <location>
        <begin position="522"/>
        <end position="638"/>
    </location>
</feature>
<name>A0ABD0U8B6_DENTH</name>
<evidence type="ECO:0000256" key="13">
    <source>
        <dbReference type="PIRSR" id="PIRSR637944-1"/>
    </source>
</evidence>
<keyword evidence="9" id="KW-0560">Oxidoreductase</keyword>
<dbReference type="Pfam" id="PF02854">
    <property type="entry name" value="MIF4G"/>
    <property type="match status" value="1"/>
</dbReference>
<evidence type="ECO:0000256" key="1">
    <source>
        <dbReference type="ARBA" id="ARBA00001711"/>
    </source>
</evidence>
<dbReference type="PANTHER" id="PTHR18034:SF4">
    <property type="entry name" value="NUCLEOLAR MIF4G DOMAIN-CONTAINING PROTEIN 1"/>
    <property type="match status" value="1"/>
</dbReference>
<feature type="transmembrane region" description="Helical" evidence="15">
    <location>
        <begin position="1250"/>
        <end position="1276"/>
    </location>
</feature>
<keyword evidence="8" id="KW-0049">Antioxidant</keyword>
<dbReference type="GO" id="GO:0004601">
    <property type="term" value="F:peroxidase activity"/>
    <property type="evidence" value="ECO:0007669"/>
    <property type="project" value="UniProtKB-KW"/>
</dbReference>
<feature type="domain" description="MI" evidence="17">
    <location>
        <begin position="1058"/>
        <end position="1174"/>
    </location>
</feature>
<feature type="compositionally biased region" description="Polar residues" evidence="14">
    <location>
        <begin position="32"/>
        <end position="41"/>
    </location>
</feature>
<evidence type="ECO:0000313" key="19">
    <source>
        <dbReference type="Proteomes" id="UP001552299"/>
    </source>
</evidence>
<dbReference type="CDD" id="cd03013">
    <property type="entry name" value="PRX5_like"/>
    <property type="match status" value="1"/>
</dbReference>
<organism evidence="18 19">
    <name type="scientific">Dendrobium thyrsiflorum</name>
    <name type="common">Pinecone-like raceme dendrobium</name>
    <name type="synonym">Orchid</name>
    <dbReference type="NCBI Taxonomy" id="117978"/>
    <lineage>
        <taxon>Eukaryota</taxon>
        <taxon>Viridiplantae</taxon>
        <taxon>Streptophyta</taxon>
        <taxon>Embryophyta</taxon>
        <taxon>Tracheophyta</taxon>
        <taxon>Spermatophyta</taxon>
        <taxon>Magnoliopsida</taxon>
        <taxon>Liliopsida</taxon>
        <taxon>Asparagales</taxon>
        <taxon>Orchidaceae</taxon>
        <taxon>Epidendroideae</taxon>
        <taxon>Malaxideae</taxon>
        <taxon>Dendrobiinae</taxon>
        <taxon>Dendrobium</taxon>
    </lineage>
</organism>
<keyword evidence="15" id="KW-1133">Transmembrane helix</keyword>
<dbReference type="SUPFAM" id="SSF52833">
    <property type="entry name" value="Thioredoxin-like"/>
    <property type="match status" value="1"/>
</dbReference>
<comment type="catalytic activity">
    <reaction evidence="1">
        <text>[glutaredoxin]-dithiol + a hydroperoxide = [glutaredoxin]-disulfide + an alcohol + H2O</text>
        <dbReference type="Rhea" id="RHEA:62624"/>
        <dbReference type="Rhea" id="RHEA-COMP:10729"/>
        <dbReference type="Rhea" id="RHEA-COMP:10730"/>
        <dbReference type="ChEBI" id="CHEBI:15377"/>
        <dbReference type="ChEBI" id="CHEBI:29950"/>
        <dbReference type="ChEBI" id="CHEBI:30879"/>
        <dbReference type="ChEBI" id="CHEBI:35924"/>
        <dbReference type="ChEBI" id="CHEBI:50058"/>
        <dbReference type="EC" id="1.11.1.25"/>
    </reaction>
</comment>
<dbReference type="Proteomes" id="UP001552299">
    <property type="component" value="Unassembled WGS sequence"/>
</dbReference>
<dbReference type="Gene3D" id="1.25.40.180">
    <property type="match status" value="2"/>
</dbReference>
<evidence type="ECO:0000256" key="2">
    <source>
        <dbReference type="ARBA" id="ARBA00004604"/>
    </source>
</evidence>
<dbReference type="PROSITE" id="PS51366">
    <property type="entry name" value="MI"/>
    <property type="match status" value="2"/>
</dbReference>
<dbReference type="PANTHER" id="PTHR18034">
    <property type="entry name" value="CELL CYCLE CONTROL PROTEIN CWF22-RELATED"/>
    <property type="match status" value="1"/>
</dbReference>
<comment type="subcellular location">
    <subcellularLocation>
        <location evidence="2">Nucleus</location>
        <location evidence="2">Nucleolus</location>
    </subcellularLocation>
</comment>
<evidence type="ECO:0000256" key="11">
    <source>
        <dbReference type="ARBA" id="ARBA00023284"/>
    </source>
</evidence>
<keyword evidence="19" id="KW-1185">Reference proteome</keyword>
<feature type="domain" description="Thioredoxin" evidence="16">
    <location>
        <begin position="729"/>
        <end position="889"/>
    </location>
</feature>
<evidence type="ECO:0000313" key="18">
    <source>
        <dbReference type="EMBL" id="KAL0906522.1"/>
    </source>
</evidence>